<dbReference type="InterPro" id="IPR016032">
    <property type="entry name" value="Sig_transdc_resp-reg_C-effctor"/>
</dbReference>
<sequence length="223" mass="24187">MASPTSECTARELLNKTPDTTQNCDLLWAALTADSGSAVVIYDSQGRITCANQAASKLLQNGSTADLTSKALHDIMPAAIAEERLSYAHKVLDSGEPMIIDGMIAGRLTRTTLRPVRGESPNEHRVLETIRPIAVEEPRPETGNYVRAKTDDEGVIGKLTAREREVLFHIGRGLSTADIAETLGRSTKTVEWHRVSLGNKLAITNRVELARIAFRAGVTGIED</sequence>
<dbReference type="GO" id="GO:0003677">
    <property type="term" value="F:DNA binding"/>
    <property type="evidence" value="ECO:0007669"/>
    <property type="project" value="UniProtKB-KW"/>
</dbReference>
<dbReference type="GO" id="GO:0006355">
    <property type="term" value="P:regulation of DNA-templated transcription"/>
    <property type="evidence" value="ECO:0007669"/>
    <property type="project" value="InterPro"/>
</dbReference>
<gene>
    <name evidence="5" type="ORF">MNBD_PLANCTO03-2212</name>
</gene>
<dbReference type="InterPro" id="IPR036388">
    <property type="entry name" value="WH-like_DNA-bd_sf"/>
</dbReference>
<protein>
    <recommendedName>
        <fullName evidence="4">HTH luxR-type domain-containing protein</fullName>
    </recommendedName>
</protein>
<evidence type="ECO:0000259" key="4">
    <source>
        <dbReference type="PROSITE" id="PS50043"/>
    </source>
</evidence>
<evidence type="ECO:0000256" key="2">
    <source>
        <dbReference type="ARBA" id="ARBA00023125"/>
    </source>
</evidence>
<dbReference type="EMBL" id="UOGK01000434">
    <property type="protein sequence ID" value="VAX40728.1"/>
    <property type="molecule type" value="Genomic_DNA"/>
</dbReference>
<dbReference type="PRINTS" id="PR00038">
    <property type="entry name" value="HTHLUXR"/>
</dbReference>
<name>A0A3B1DX46_9ZZZZ</name>
<dbReference type="PROSITE" id="PS00622">
    <property type="entry name" value="HTH_LUXR_1"/>
    <property type="match status" value="1"/>
</dbReference>
<keyword evidence="1" id="KW-0805">Transcription regulation</keyword>
<dbReference type="Gene3D" id="3.30.450.20">
    <property type="entry name" value="PAS domain"/>
    <property type="match status" value="1"/>
</dbReference>
<evidence type="ECO:0000313" key="5">
    <source>
        <dbReference type="EMBL" id="VAX40728.1"/>
    </source>
</evidence>
<dbReference type="Pfam" id="PF00196">
    <property type="entry name" value="GerE"/>
    <property type="match status" value="1"/>
</dbReference>
<feature type="domain" description="HTH luxR-type" evidence="4">
    <location>
        <begin position="152"/>
        <end position="217"/>
    </location>
</feature>
<dbReference type="Pfam" id="PF08448">
    <property type="entry name" value="PAS_4"/>
    <property type="match status" value="1"/>
</dbReference>
<evidence type="ECO:0000256" key="3">
    <source>
        <dbReference type="ARBA" id="ARBA00023163"/>
    </source>
</evidence>
<reference evidence="5" key="1">
    <citation type="submission" date="2018-06" db="EMBL/GenBank/DDBJ databases">
        <authorList>
            <person name="Zhirakovskaya E."/>
        </authorList>
    </citation>
    <scope>NUCLEOTIDE SEQUENCE</scope>
</reference>
<dbReference type="PANTHER" id="PTHR44688:SF16">
    <property type="entry name" value="DNA-BINDING TRANSCRIPTIONAL ACTIVATOR DEVR_DOSR"/>
    <property type="match status" value="1"/>
</dbReference>
<dbReference type="PROSITE" id="PS50043">
    <property type="entry name" value="HTH_LUXR_2"/>
    <property type="match status" value="1"/>
</dbReference>
<dbReference type="SUPFAM" id="SSF46894">
    <property type="entry name" value="C-terminal effector domain of the bipartite response regulators"/>
    <property type="match status" value="1"/>
</dbReference>
<proteinExistence type="predicted"/>
<dbReference type="PANTHER" id="PTHR44688">
    <property type="entry name" value="DNA-BINDING TRANSCRIPTIONAL ACTIVATOR DEVR_DOSR"/>
    <property type="match status" value="1"/>
</dbReference>
<dbReference type="SMART" id="SM00421">
    <property type="entry name" value="HTH_LUXR"/>
    <property type="match status" value="1"/>
</dbReference>
<dbReference type="AlphaFoldDB" id="A0A3B1DX46"/>
<dbReference type="CDD" id="cd06170">
    <property type="entry name" value="LuxR_C_like"/>
    <property type="match status" value="1"/>
</dbReference>
<accession>A0A3B1DX46</accession>
<dbReference type="InterPro" id="IPR035965">
    <property type="entry name" value="PAS-like_dom_sf"/>
</dbReference>
<evidence type="ECO:0000256" key="1">
    <source>
        <dbReference type="ARBA" id="ARBA00023015"/>
    </source>
</evidence>
<dbReference type="InterPro" id="IPR013656">
    <property type="entry name" value="PAS_4"/>
</dbReference>
<dbReference type="Gene3D" id="1.10.10.10">
    <property type="entry name" value="Winged helix-like DNA-binding domain superfamily/Winged helix DNA-binding domain"/>
    <property type="match status" value="1"/>
</dbReference>
<dbReference type="InterPro" id="IPR000792">
    <property type="entry name" value="Tscrpt_reg_LuxR_C"/>
</dbReference>
<keyword evidence="2" id="KW-0238">DNA-binding</keyword>
<organism evidence="5">
    <name type="scientific">hydrothermal vent metagenome</name>
    <dbReference type="NCBI Taxonomy" id="652676"/>
    <lineage>
        <taxon>unclassified sequences</taxon>
        <taxon>metagenomes</taxon>
        <taxon>ecological metagenomes</taxon>
    </lineage>
</organism>
<dbReference type="SUPFAM" id="SSF55785">
    <property type="entry name" value="PYP-like sensor domain (PAS domain)"/>
    <property type="match status" value="1"/>
</dbReference>
<keyword evidence="3" id="KW-0804">Transcription</keyword>